<sequence>MASISVLMEGYVIDLEGGRIRASPSSVLIEDGETRVLVDPGSDREGLLLGLSREGLRPRDVEMLFVTHTHLDHLLNLRLFPEADVSDSSFIYREDEGIPTGRFIPGTEVEILPTPGHTPDHASLLVPVEGEVVLVAGDLFWWRRGAVQRTDPGSLWELEDEFASDPPALRRSRLEALQRADVVIPGHGKPFRLHRRPSSRL</sequence>
<dbReference type="SMART" id="SM00849">
    <property type="entry name" value="Lactamase_B"/>
    <property type="match status" value="1"/>
</dbReference>
<evidence type="ECO:0000256" key="1">
    <source>
        <dbReference type="ARBA" id="ARBA00004514"/>
    </source>
</evidence>
<comment type="function">
    <text evidence="6">Endoribonuclease that catalyzes the hydrolysis of histone-coding pre-mRNA 3'-end. Involved in histone pre-mRNA processing during the S-phase of the cell cycle, which is required for entering/progressing through S-phase. Cleaves histone pre-mRNA at a major and a minor cleavage site after the 5'-ACCCA-3' and the 5'-ACCCACA-3' sequence, respectively, and located downstream of the stem-loop. May require the presence of the HDE element located at the histone pre-RNA 3'-end to avoid non-specific cleavage.</text>
</comment>
<feature type="domain" description="Metallo-beta-lactamase" evidence="7">
    <location>
        <begin position="23"/>
        <end position="187"/>
    </location>
</feature>
<evidence type="ECO:0000256" key="3">
    <source>
        <dbReference type="ARBA" id="ARBA00014856"/>
    </source>
</evidence>
<dbReference type="PANTHER" id="PTHR23200">
    <property type="entry name" value="METALLO-BETA-LACTAMASE DOMAIN-CONTAINING PROTEIN 1"/>
    <property type="match status" value="1"/>
</dbReference>
<dbReference type="EMBL" id="JARFPL010000035">
    <property type="protein sequence ID" value="MDF0593904.1"/>
    <property type="molecule type" value="Genomic_DNA"/>
</dbReference>
<proteinExistence type="predicted"/>
<dbReference type="Proteomes" id="UP001215956">
    <property type="component" value="Unassembled WGS sequence"/>
</dbReference>
<gene>
    <name evidence="8" type="ORF">P0O24_09960</name>
</gene>
<evidence type="ECO:0000259" key="7">
    <source>
        <dbReference type="SMART" id="SM00849"/>
    </source>
</evidence>
<dbReference type="CDD" id="cd07711">
    <property type="entry name" value="MBLAC1-like_MBL-fold"/>
    <property type="match status" value="1"/>
</dbReference>
<evidence type="ECO:0000256" key="4">
    <source>
        <dbReference type="ARBA" id="ARBA00032988"/>
    </source>
</evidence>
<evidence type="ECO:0000313" key="9">
    <source>
        <dbReference type="Proteomes" id="UP001215956"/>
    </source>
</evidence>
<evidence type="ECO:0000313" key="8">
    <source>
        <dbReference type="EMBL" id="MDF0593904.1"/>
    </source>
</evidence>
<protein>
    <recommendedName>
        <fullName evidence="3">Metallo-beta-lactamase domain-containing protein 1</fullName>
    </recommendedName>
    <alternativeName>
        <fullName evidence="4">Endoribonuclease MBLAC1</fullName>
    </alternativeName>
</protein>
<dbReference type="Gene3D" id="3.60.15.10">
    <property type="entry name" value="Ribonuclease Z/Hydroxyacylglutathione hydrolase-like"/>
    <property type="match status" value="1"/>
</dbReference>
<evidence type="ECO:0000256" key="5">
    <source>
        <dbReference type="ARBA" id="ARBA00044690"/>
    </source>
</evidence>
<accession>A0ABT5XGS5</accession>
<comment type="catalytic activity">
    <reaction evidence="5">
        <text>a ribonucleotidyl-ribonucleotide-RNA + H2O = a 3'-end ribonucleotide-RNA + a 5'-end 5'-phospho-ribonucleoside-RNA + H(+)</text>
        <dbReference type="Rhea" id="RHEA:68096"/>
        <dbReference type="Rhea" id="RHEA-COMP:15179"/>
        <dbReference type="Rhea" id="RHEA-COMP:17355"/>
        <dbReference type="Rhea" id="RHEA-COMP:17428"/>
        <dbReference type="ChEBI" id="CHEBI:15377"/>
        <dbReference type="ChEBI" id="CHEBI:15378"/>
        <dbReference type="ChEBI" id="CHEBI:74896"/>
        <dbReference type="ChEBI" id="CHEBI:138282"/>
        <dbReference type="ChEBI" id="CHEBI:173118"/>
    </reaction>
    <physiologicalReaction direction="left-to-right" evidence="5">
        <dbReference type="Rhea" id="RHEA:68097"/>
    </physiologicalReaction>
</comment>
<comment type="subunit">
    <text evidence="2">Homodimer.</text>
</comment>
<evidence type="ECO:0000256" key="6">
    <source>
        <dbReference type="ARBA" id="ARBA00045869"/>
    </source>
</evidence>
<reference evidence="8 9" key="1">
    <citation type="submission" date="2023-03" db="EMBL/GenBank/DDBJ databases">
        <title>Whole genome sequencing of Methanotrichaceae archaeon M04Ac.</title>
        <authorList>
            <person name="Khomyakova M.A."/>
            <person name="Merkel A.Y."/>
            <person name="Slobodkin A.I."/>
        </authorList>
    </citation>
    <scope>NUCLEOTIDE SEQUENCE [LARGE SCALE GENOMIC DNA]</scope>
    <source>
        <strain evidence="8 9">M04Ac</strain>
    </source>
</reference>
<dbReference type="InterPro" id="IPR036866">
    <property type="entry name" value="RibonucZ/Hydroxyglut_hydro"/>
</dbReference>
<dbReference type="SUPFAM" id="SSF56281">
    <property type="entry name" value="Metallo-hydrolase/oxidoreductase"/>
    <property type="match status" value="1"/>
</dbReference>
<evidence type="ECO:0000256" key="2">
    <source>
        <dbReference type="ARBA" id="ARBA00011738"/>
    </source>
</evidence>
<keyword evidence="9" id="KW-1185">Reference proteome</keyword>
<comment type="subcellular location">
    <subcellularLocation>
        <location evidence="1">Cytoplasm</location>
        <location evidence="1">Cytosol</location>
    </subcellularLocation>
</comment>
<dbReference type="Pfam" id="PF00753">
    <property type="entry name" value="Lactamase_B"/>
    <property type="match status" value="1"/>
</dbReference>
<comment type="caution">
    <text evidence="8">The sequence shown here is derived from an EMBL/GenBank/DDBJ whole genome shotgun (WGS) entry which is preliminary data.</text>
</comment>
<name>A0ABT5XGS5_9EURY</name>
<organism evidence="8 9">
    <name type="scientific">Candidatus Methanocrinis alkalitolerans</name>
    <dbReference type="NCBI Taxonomy" id="3033395"/>
    <lineage>
        <taxon>Archaea</taxon>
        <taxon>Methanobacteriati</taxon>
        <taxon>Methanobacteriota</taxon>
        <taxon>Stenosarchaea group</taxon>
        <taxon>Methanomicrobia</taxon>
        <taxon>Methanotrichales</taxon>
        <taxon>Methanotrichaceae</taxon>
        <taxon>Methanocrinis</taxon>
    </lineage>
</organism>
<dbReference type="RefSeq" id="WP_316969605.1">
    <property type="nucleotide sequence ID" value="NZ_JARFPL010000035.1"/>
</dbReference>
<dbReference type="PANTHER" id="PTHR23200:SF48">
    <property type="entry name" value="METALLO-BETA-LACTAMASE DOMAIN-CONTAINING PROTEIN 1"/>
    <property type="match status" value="1"/>
</dbReference>
<dbReference type="InterPro" id="IPR001279">
    <property type="entry name" value="Metallo-B-lactamas"/>
</dbReference>
<dbReference type="InterPro" id="IPR039344">
    <property type="entry name" value="MBLAC1"/>
</dbReference>